<dbReference type="Proteomes" id="UP001176941">
    <property type="component" value="Chromosome 5"/>
</dbReference>
<feature type="compositionally biased region" description="Low complexity" evidence="1">
    <location>
        <begin position="61"/>
        <end position="80"/>
    </location>
</feature>
<evidence type="ECO:0000313" key="3">
    <source>
        <dbReference type="Proteomes" id="UP001176941"/>
    </source>
</evidence>
<keyword evidence="3" id="KW-1185">Reference proteome</keyword>
<proteinExistence type="predicted"/>
<feature type="region of interest" description="Disordered" evidence="1">
    <location>
        <begin position="1"/>
        <end position="135"/>
    </location>
</feature>
<reference evidence="2" key="1">
    <citation type="submission" date="2023-04" db="EMBL/GenBank/DDBJ databases">
        <authorList>
            <consortium name="ELIXIR-Norway"/>
        </authorList>
    </citation>
    <scope>NUCLEOTIDE SEQUENCE [LARGE SCALE GENOMIC DNA]</scope>
</reference>
<gene>
    <name evidence="2" type="ORF">MRATA1EN1_LOCUS24540</name>
</gene>
<evidence type="ECO:0000256" key="1">
    <source>
        <dbReference type="SAM" id="MobiDB-lite"/>
    </source>
</evidence>
<evidence type="ECO:0000313" key="2">
    <source>
        <dbReference type="EMBL" id="CAI9175578.1"/>
    </source>
</evidence>
<accession>A0ABN8ZSN2</accession>
<name>A0ABN8ZSN2_RANTA</name>
<organism evidence="2 3">
    <name type="scientific">Rangifer tarandus platyrhynchus</name>
    <name type="common">Svalbard reindeer</name>
    <dbReference type="NCBI Taxonomy" id="3082113"/>
    <lineage>
        <taxon>Eukaryota</taxon>
        <taxon>Metazoa</taxon>
        <taxon>Chordata</taxon>
        <taxon>Craniata</taxon>
        <taxon>Vertebrata</taxon>
        <taxon>Euteleostomi</taxon>
        <taxon>Mammalia</taxon>
        <taxon>Eutheria</taxon>
        <taxon>Laurasiatheria</taxon>
        <taxon>Artiodactyla</taxon>
        <taxon>Ruminantia</taxon>
        <taxon>Pecora</taxon>
        <taxon>Cervidae</taxon>
        <taxon>Odocoileinae</taxon>
        <taxon>Rangifer</taxon>
    </lineage>
</organism>
<dbReference type="EMBL" id="OX459941">
    <property type="protein sequence ID" value="CAI9175578.1"/>
    <property type="molecule type" value="Genomic_DNA"/>
</dbReference>
<sequence>MRTTARVPACRHTYPRRGKVPAPARSLRPSSRRAPEPPRASARRGAGRGGKGKRGGKRGPRWSAAAATARPGGSRAPRAPGGEGREPSAMATAQARGEAEQPPLLRVATTLGEGDGGDRRGAGPKPELHWAETGTTSQWASSCGACREL</sequence>
<feature type="compositionally biased region" description="Basic and acidic residues" evidence="1">
    <location>
        <begin position="116"/>
        <end position="130"/>
    </location>
</feature>
<feature type="compositionally biased region" description="Basic residues" evidence="1">
    <location>
        <begin position="41"/>
        <end position="60"/>
    </location>
</feature>
<protein>
    <submittedName>
        <fullName evidence="2">Uncharacterized protein</fullName>
    </submittedName>
</protein>